<protein>
    <submittedName>
        <fullName evidence="2">Uncharacterized protein</fullName>
    </submittedName>
</protein>
<evidence type="ECO:0000313" key="3">
    <source>
        <dbReference type="Proteomes" id="UP001227543"/>
    </source>
</evidence>
<accession>A0ABQ9QS51</accession>
<name>A0ABQ9QS51_9PEZI</name>
<proteinExistence type="predicted"/>
<reference evidence="2 3" key="1">
    <citation type="submission" date="2016-10" db="EMBL/GenBank/DDBJ databases">
        <title>The genome sequence of Colletotrichum fioriniae PJ7.</title>
        <authorList>
            <person name="Baroncelli R."/>
        </authorList>
    </citation>
    <scope>NUCLEOTIDE SEQUENCE [LARGE SCALE GENOMIC DNA]</scope>
    <source>
        <strain evidence="2 3">Tom-12</strain>
    </source>
</reference>
<sequence>MTKLGKKNELGNLPAKFVKRLEVTSIGRQPSNPGASSQAKDRGGTSGSSSSAGRGGSSGGTTPSRGRGGIHDRLRSTKPEIFHGLK</sequence>
<evidence type="ECO:0000313" key="2">
    <source>
        <dbReference type="EMBL" id="KAK1483456.1"/>
    </source>
</evidence>
<organism evidence="2 3">
    <name type="scientific">Colletotrichum tamarilloi</name>
    <dbReference type="NCBI Taxonomy" id="1209934"/>
    <lineage>
        <taxon>Eukaryota</taxon>
        <taxon>Fungi</taxon>
        <taxon>Dikarya</taxon>
        <taxon>Ascomycota</taxon>
        <taxon>Pezizomycotina</taxon>
        <taxon>Sordariomycetes</taxon>
        <taxon>Hypocreomycetidae</taxon>
        <taxon>Glomerellales</taxon>
        <taxon>Glomerellaceae</taxon>
        <taxon>Colletotrichum</taxon>
        <taxon>Colletotrichum acutatum species complex</taxon>
    </lineage>
</organism>
<evidence type="ECO:0000256" key="1">
    <source>
        <dbReference type="SAM" id="MobiDB-lite"/>
    </source>
</evidence>
<comment type="caution">
    <text evidence="2">The sequence shown here is derived from an EMBL/GenBank/DDBJ whole genome shotgun (WGS) entry which is preliminary data.</text>
</comment>
<feature type="compositionally biased region" description="Polar residues" evidence="1">
    <location>
        <begin position="26"/>
        <end position="38"/>
    </location>
</feature>
<dbReference type="RefSeq" id="XP_060376010.1">
    <property type="nucleotide sequence ID" value="XM_060529446.1"/>
</dbReference>
<keyword evidence="3" id="KW-1185">Reference proteome</keyword>
<dbReference type="EMBL" id="MLFU01000095">
    <property type="protein sequence ID" value="KAK1483456.1"/>
    <property type="molecule type" value="Genomic_DNA"/>
</dbReference>
<dbReference type="GeneID" id="85413684"/>
<gene>
    <name evidence="2" type="ORF">CTAM01_13443</name>
</gene>
<dbReference type="Proteomes" id="UP001227543">
    <property type="component" value="Unassembled WGS sequence"/>
</dbReference>
<feature type="region of interest" description="Disordered" evidence="1">
    <location>
        <begin position="1"/>
        <end position="86"/>
    </location>
</feature>
<feature type="compositionally biased region" description="Basic and acidic residues" evidence="1">
    <location>
        <begin position="69"/>
        <end position="86"/>
    </location>
</feature>